<dbReference type="EMBL" id="JBHRSF010000005">
    <property type="protein sequence ID" value="MFC2994043.1"/>
    <property type="molecule type" value="Genomic_DNA"/>
</dbReference>
<keyword evidence="3" id="KW-1185">Reference proteome</keyword>
<name>A0ABV7BBF5_9GAMM</name>
<evidence type="ECO:0000256" key="1">
    <source>
        <dbReference type="SAM" id="SignalP"/>
    </source>
</evidence>
<comment type="caution">
    <text evidence="2">The sequence shown here is derived from an EMBL/GenBank/DDBJ whole genome shotgun (WGS) entry which is preliminary data.</text>
</comment>
<dbReference type="RefSeq" id="WP_213069623.1">
    <property type="nucleotide sequence ID" value="NZ_JBHRSF010000005.1"/>
</dbReference>
<protein>
    <recommendedName>
        <fullName evidence="4">Lipoprotein</fullName>
    </recommendedName>
</protein>
<dbReference type="PROSITE" id="PS51257">
    <property type="entry name" value="PROKAR_LIPOPROTEIN"/>
    <property type="match status" value="1"/>
</dbReference>
<evidence type="ECO:0008006" key="4">
    <source>
        <dbReference type="Google" id="ProtNLM"/>
    </source>
</evidence>
<feature type="chain" id="PRO_5047145283" description="Lipoprotein" evidence="1">
    <location>
        <begin position="22"/>
        <end position="124"/>
    </location>
</feature>
<reference evidence="3" key="1">
    <citation type="journal article" date="2019" name="Int. J. Syst. Evol. Microbiol.">
        <title>The Global Catalogue of Microorganisms (GCM) 10K type strain sequencing project: providing services to taxonomists for standard genome sequencing and annotation.</title>
        <authorList>
            <consortium name="The Broad Institute Genomics Platform"/>
            <consortium name="The Broad Institute Genome Sequencing Center for Infectious Disease"/>
            <person name="Wu L."/>
            <person name="Ma J."/>
        </authorList>
    </citation>
    <scope>NUCLEOTIDE SEQUENCE [LARGE SCALE GENOMIC DNA]</scope>
    <source>
        <strain evidence="3">KCTC 62575</strain>
    </source>
</reference>
<evidence type="ECO:0000313" key="3">
    <source>
        <dbReference type="Proteomes" id="UP001595455"/>
    </source>
</evidence>
<feature type="signal peptide" evidence="1">
    <location>
        <begin position="1"/>
        <end position="21"/>
    </location>
</feature>
<gene>
    <name evidence="2" type="ORF">ACFODO_01920</name>
</gene>
<organism evidence="2 3">
    <name type="scientific">Acinetobacter sichuanensis</name>
    <dbReference type="NCBI Taxonomy" id="2136183"/>
    <lineage>
        <taxon>Bacteria</taxon>
        <taxon>Pseudomonadati</taxon>
        <taxon>Pseudomonadota</taxon>
        <taxon>Gammaproteobacteria</taxon>
        <taxon>Moraxellales</taxon>
        <taxon>Moraxellaceae</taxon>
        <taxon>Acinetobacter</taxon>
    </lineage>
</organism>
<sequence>MKKIMFCVGLCYLGLSLTACQTELNRPYDLNAYLHNFLGQPSQTIQDNLNFKKLGYQSKSPQITESQIIYTIYRPLNIPMPQGDVGLGKVQSGASSYDINFQCKIIFELEQNIAKAVNYSGRAC</sequence>
<evidence type="ECO:0000313" key="2">
    <source>
        <dbReference type="EMBL" id="MFC2994043.1"/>
    </source>
</evidence>
<dbReference type="Proteomes" id="UP001595455">
    <property type="component" value="Unassembled WGS sequence"/>
</dbReference>
<keyword evidence="1" id="KW-0732">Signal</keyword>
<accession>A0ABV7BBF5</accession>
<proteinExistence type="predicted"/>